<keyword evidence="7" id="KW-0862">Zinc</keyword>
<dbReference type="EC" id="2.3.2.27" evidence="2"/>
<dbReference type="SUPFAM" id="SSF57850">
    <property type="entry name" value="RING/U-box"/>
    <property type="match status" value="1"/>
</dbReference>
<evidence type="ECO:0000256" key="1">
    <source>
        <dbReference type="ARBA" id="ARBA00000900"/>
    </source>
</evidence>
<dbReference type="EMBL" id="JAAARO010000014">
    <property type="protein sequence ID" value="KAF5736391.1"/>
    <property type="molecule type" value="Genomic_DNA"/>
</dbReference>
<evidence type="ECO:0000256" key="6">
    <source>
        <dbReference type="ARBA" id="ARBA00022786"/>
    </source>
</evidence>
<dbReference type="SMART" id="SM00184">
    <property type="entry name" value="RING"/>
    <property type="match status" value="1"/>
</dbReference>
<gene>
    <name evidence="10" type="ORF">HS088_TW14G00533</name>
</gene>
<dbReference type="GO" id="GO:0005737">
    <property type="term" value="C:cytoplasm"/>
    <property type="evidence" value="ECO:0007669"/>
    <property type="project" value="TreeGrafter"/>
</dbReference>
<comment type="catalytic activity">
    <reaction evidence="1">
        <text>S-ubiquitinyl-[E2 ubiquitin-conjugating enzyme]-L-cysteine + [acceptor protein]-L-lysine = [E2 ubiquitin-conjugating enzyme]-L-cysteine + N(6)-ubiquitinyl-[acceptor protein]-L-lysine.</text>
        <dbReference type="EC" id="2.3.2.27"/>
    </reaction>
</comment>
<dbReference type="Gene3D" id="3.30.40.10">
    <property type="entry name" value="Zinc/RING finger domain, C3HC4 (zinc finger)"/>
    <property type="match status" value="1"/>
</dbReference>
<evidence type="ECO:0000256" key="8">
    <source>
        <dbReference type="PROSITE-ProRule" id="PRU00175"/>
    </source>
</evidence>
<keyword evidence="11" id="KW-1185">Reference proteome</keyword>
<organism evidence="10 11">
    <name type="scientific">Tripterygium wilfordii</name>
    <name type="common">Thunder God vine</name>
    <dbReference type="NCBI Taxonomy" id="458696"/>
    <lineage>
        <taxon>Eukaryota</taxon>
        <taxon>Viridiplantae</taxon>
        <taxon>Streptophyta</taxon>
        <taxon>Embryophyta</taxon>
        <taxon>Tracheophyta</taxon>
        <taxon>Spermatophyta</taxon>
        <taxon>Magnoliopsida</taxon>
        <taxon>eudicotyledons</taxon>
        <taxon>Gunneridae</taxon>
        <taxon>Pentapetalae</taxon>
        <taxon>rosids</taxon>
        <taxon>fabids</taxon>
        <taxon>Celastrales</taxon>
        <taxon>Celastraceae</taxon>
        <taxon>Tripterygium</taxon>
    </lineage>
</organism>
<name>A0A7J7CQR1_TRIWF</name>
<dbReference type="FunCoup" id="A0A7J7CQR1">
    <property type="interactions" value="6"/>
</dbReference>
<keyword evidence="5 8" id="KW-0863">Zinc-finger</keyword>
<dbReference type="InterPro" id="IPR013083">
    <property type="entry name" value="Znf_RING/FYVE/PHD"/>
</dbReference>
<dbReference type="GO" id="GO:0008270">
    <property type="term" value="F:zinc ion binding"/>
    <property type="evidence" value="ECO:0007669"/>
    <property type="project" value="UniProtKB-KW"/>
</dbReference>
<dbReference type="Pfam" id="PF13639">
    <property type="entry name" value="zf-RING_2"/>
    <property type="match status" value="1"/>
</dbReference>
<dbReference type="GO" id="GO:0061630">
    <property type="term" value="F:ubiquitin protein ligase activity"/>
    <property type="evidence" value="ECO:0007669"/>
    <property type="project" value="UniProtKB-EC"/>
</dbReference>
<dbReference type="PANTHER" id="PTHR15710:SF202">
    <property type="entry name" value="RING-TYPE E3 UBIQUITIN TRANSFERASE"/>
    <property type="match status" value="1"/>
</dbReference>
<dbReference type="PANTHER" id="PTHR15710">
    <property type="entry name" value="E3 UBIQUITIN-PROTEIN LIGASE PRAJA"/>
    <property type="match status" value="1"/>
</dbReference>
<proteinExistence type="predicted"/>
<keyword evidence="4" id="KW-0479">Metal-binding</keyword>
<protein>
    <recommendedName>
        <fullName evidence="2">RING-type E3 ubiquitin transferase</fullName>
        <ecNumber evidence="2">2.3.2.27</ecNumber>
    </recommendedName>
</protein>
<evidence type="ECO:0000256" key="5">
    <source>
        <dbReference type="ARBA" id="ARBA00022771"/>
    </source>
</evidence>
<evidence type="ECO:0000256" key="7">
    <source>
        <dbReference type="ARBA" id="ARBA00022833"/>
    </source>
</evidence>
<keyword evidence="6" id="KW-0833">Ubl conjugation pathway</keyword>
<dbReference type="OrthoDB" id="8062037at2759"/>
<reference evidence="10 11" key="1">
    <citation type="journal article" date="2020" name="Nat. Commun.">
        <title>Genome of Tripterygium wilfordii and identification of cytochrome P450 involved in triptolide biosynthesis.</title>
        <authorList>
            <person name="Tu L."/>
            <person name="Su P."/>
            <person name="Zhang Z."/>
            <person name="Gao L."/>
            <person name="Wang J."/>
            <person name="Hu T."/>
            <person name="Zhou J."/>
            <person name="Zhang Y."/>
            <person name="Zhao Y."/>
            <person name="Liu Y."/>
            <person name="Song Y."/>
            <person name="Tong Y."/>
            <person name="Lu Y."/>
            <person name="Yang J."/>
            <person name="Xu C."/>
            <person name="Jia M."/>
            <person name="Peters R.J."/>
            <person name="Huang L."/>
            <person name="Gao W."/>
        </authorList>
    </citation>
    <scope>NUCLEOTIDE SEQUENCE [LARGE SCALE GENOMIC DNA]</scope>
    <source>
        <strain evidence="11">cv. XIE 37</strain>
        <tissue evidence="10">Leaf</tissue>
    </source>
</reference>
<evidence type="ECO:0000259" key="9">
    <source>
        <dbReference type="PROSITE" id="PS50089"/>
    </source>
</evidence>
<dbReference type="InParanoid" id="A0A7J7CQR1"/>
<evidence type="ECO:0000256" key="4">
    <source>
        <dbReference type="ARBA" id="ARBA00022723"/>
    </source>
</evidence>
<sequence>MSSASTEASTTNPVNGGRETYWCHECDMSVTLVPSPNLLCPHCHHDFLELMDRPSPTAEYSDLIEFHRLIHQFSEPTTSTNSNAASRISVESLPTITITPSLIGEVDDGLMFCAICKDQFVIDSVGKELPCKHIYHPDCILPWLSSHNSCPLCRFKFPVEQRQPEIDDLFRDSDPDYMRFLGSLGGFEWEMLARRDGLANPNWVCPDLLRFVGRSTTVDGRIGRNWTDHEDAA</sequence>
<evidence type="ECO:0000256" key="3">
    <source>
        <dbReference type="ARBA" id="ARBA00022679"/>
    </source>
</evidence>
<accession>A0A7J7CQR1</accession>
<evidence type="ECO:0000313" key="11">
    <source>
        <dbReference type="Proteomes" id="UP000593562"/>
    </source>
</evidence>
<dbReference type="GO" id="GO:0016567">
    <property type="term" value="P:protein ubiquitination"/>
    <property type="evidence" value="ECO:0007669"/>
    <property type="project" value="TreeGrafter"/>
</dbReference>
<dbReference type="AlphaFoldDB" id="A0A7J7CQR1"/>
<dbReference type="InterPro" id="IPR001841">
    <property type="entry name" value="Znf_RING"/>
</dbReference>
<dbReference type="PROSITE" id="PS50089">
    <property type="entry name" value="ZF_RING_2"/>
    <property type="match status" value="1"/>
</dbReference>
<comment type="caution">
    <text evidence="10">The sequence shown here is derived from an EMBL/GenBank/DDBJ whole genome shotgun (WGS) entry which is preliminary data.</text>
</comment>
<evidence type="ECO:0000313" key="10">
    <source>
        <dbReference type="EMBL" id="KAF5736391.1"/>
    </source>
</evidence>
<dbReference type="Pfam" id="PF14369">
    <property type="entry name" value="Zn_ribbon_19"/>
    <property type="match status" value="1"/>
</dbReference>
<evidence type="ECO:0000256" key="2">
    <source>
        <dbReference type="ARBA" id="ARBA00012483"/>
    </source>
</evidence>
<feature type="domain" description="RING-type" evidence="9">
    <location>
        <begin position="113"/>
        <end position="154"/>
    </location>
</feature>
<dbReference type="Proteomes" id="UP000593562">
    <property type="component" value="Unassembled WGS sequence"/>
</dbReference>
<keyword evidence="3" id="KW-0808">Transferase</keyword>
<dbReference type="InterPro" id="IPR039525">
    <property type="entry name" value="RNF126-like_zinc-ribbon"/>
</dbReference>